<evidence type="ECO:0008006" key="3">
    <source>
        <dbReference type="Google" id="ProtNLM"/>
    </source>
</evidence>
<protein>
    <recommendedName>
        <fullName evidence="3">DNA-binding protein</fullName>
    </recommendedName>
</protein>
<keyword evidence="2" id="KW-1185">Reference proteome</keyword>
<accession>A0A1L8W817</accession>
<reference evidence="1 2" key="1">
    <citation type="submission" date="2014-12" db="EMBL/GenBank/DDBJ databases">
        <title>Draft genome sequences of 29 type strains of Enterococci.</title>
        <authorList>
            <person name="Zhong Z."/>
            <person name="Sun Z."/>
            <person name="Liu W."/>
            <person name="Zhang W."/>
            <person name="Zhang H."/>
        </authorList>
    </citation>
    <scope>NUCLEOTIDE SEQUENCE [LARGE SCALE GENOMIC DNA]</scope>
    <source>
        <strain evidence="1 2">DSM 15687</strain>
    </source>
</reference>
<comment type="caution">
    <text evidence="1">The sequence shown here is derived from an EMBL/GenBank/DDBJ whole genome shotgun (WGS) entry which is preliminary data.</text>
</comment>
<organism evidence="1 2">
    <name type="scientific">Enterococcus ratti</name>
    <dbReference type="NCBI Taxonomy" id="150033"/>
    <lineage>
        <taxon>Bacteria</taxon>
        <taxon>Bacillati</taxon>
        <taxon>Bacillota</taxon>
        <taxon>Bacilli</taxon>
        <taxon>Lactobacillales</taxon>
        <taxon>Enterococcaceae</taxon>
        <taxon>Enterococcus</taxon>
    </lineage>
</organism>
<dbReference type="STRING" id="150033.RV14_GL001606"/>
<dbReference type="AlphaFoldDB" id="A0A1L8W817"/>
<name>A0A1L8W817_9ENTE</name>
<sequence>MDKETINSFQSWAQENLVTRRGAAKITGQSYAGISQAINRKVLTPFLEFDGDPATSLVRLYLKSDVEAYAKQLQAKKQRQQ</sequence>
<proteinExistence type="predicted"/>
<dbReference type="EMBL" id="JXLB01000038">
    <property type="protein sequence ID" value="OJG77200.1"/>
    <property type="molecule type" value="Genomic_DNA"/>
</dbReference>
<evidence type="ECO:0000313" key="2">
    <source>
        <dbReference type="Proteomes" id="UP000182152"/>
    </source>
</evidence>
<dbReference type="Proteomes" id="UP000182152">
    <property type="component" value="Unassembled WGS sequence"/>
</dbReference>
<evidence type="ECO:0000313" key="1">
    <source>
        <dbReference type="EMBL" id="OJG77200.1"/>
    </source>
</evidence>
<dbReference type="RefSeq" id="WP_071856360.1">
    <property type="nucleotide sequence ID" value="NZ_JXLB01000038.1"/>
</dbReference>
<gene>
    <name evidence="1" type="ORF">RV14_GL001606</name>
</gene>